<comment type="similarity">
    <text evidence="2">Belongs to the TMEM168 family.</text>
</comment>
<accession>A0A3B4E5E7</accession>
<dbReference type="OMA" id="VNDQYIA"/>
<protein>
    <recommendedName>
        <fullName evidence="11">Transmembrane protein 168b</fullName>
    </recommendedName>
</protein>
<evidence type="ECO:0000256" key="8">
    <source>
        <dbReference type="SAM" id="Phobius"/>
    </source>
</evidence>
<evidence type="ECO:0000256" key="4">
    <source>
        <dbReference type="ARBA" id="ARBA00022989"/>
    </source>
</evidence>
<feature type="transmembrane region" description="Helical" evidence="8">
    <location>
        <begin position="227"/>
        <end position="247"/>
    </location>
</feature>
<feature type="transmembrane region" description="Helical" evidence="8">
    <location>
        <begin position="35"/>
        <end position="56"/>
    </location>
</feature>
<dbReference type="OrthoDB" id="5967342at2759"/>
<feature type="transmembrane region" description="Helical" evidence="8">
    <location>
        <begin position="294"/>
        <end position="322"/>
    </location>
</feature>
<dbReference type="GO" id="GO:0031965">
    <property type="term" value="C:nuclear membrane"/>
    <property type="evidence" value="ECO:0007669"/>
    <property type="project" value="UniProtKB-SubCell"/>
</dbReference>
<name>A0A3B4E5E7_PYGNA</name>
<evidence type="ECO:0000256" key="5">
    <source>
        <dbReference type="ARBA" id="ARBA00023136"/>
    </source>
</evidence>
<feature type="transmembrane region" description="Helical" evidence="8">
    <location>
        <begin position="268"/>
        <end position="288"/>
    </location>
</feature>
<evidence type="ECO:0000313" key="10">
    <source>
        <dbReference type="Proteomes" id="UP001501920"/>
    </source>
</evidence>
<comment type="subcellular location">
    <subcellularLocation>
        <location evidence="1">Nucleus membrane</location>
        <topology evidence="1">Multi-pass membrane protein</topology>
    </subcellularLocation>
</comment>
<dbReference type="CTD" id="558640"/>
<dbReference type="Proteomes" id="UP001501920">
    <property type="component" value="Chromosome 8"/>
</dbReference>
<feature type="transmembrane region" description="Helical" evidence="8">
    <location>
        <begin position="89"/>
        <end position="110"/>
    </location>
</feature>
<evidence type="ECO:0000256" key="2">
    <source>
        <dbReference type="ARBA" id="ARBA00007329"/>
    </source>
</evidence>
<evidence type="ECO:0000256" key="6">
    <source>
        <dbReference type="ARBA" id="ARBA00023180"/>
    </source>
</evidence>
<keyword evidence="4 8" id="KW-1133">Transmembrane helix</keyword>
<feature type="transmembrane region" description="Helical" evidence="8">
    <location>
        <begin position="653"/>
        <end position="676"/>
    </location>
</feature>
<dbReference type="CDD" id="cd21494">
    <property type="entry name" value="TMEM168"/>
    <property type="match status" value="1"/>
</dbReference>
<dbReference type="AlphaFoldDB" id="A0A3B4E5E7"/>
<dbReference type="Ensembl" id="ENSPNAT00000018718.2">
    <property type="protein sequence ID" value="ENSPNAP00000030551.1"/>
    <property type="gene ID" value="ENSPNAG00000017357.2"/>
</dbReference>
<evidence type="ECO:0000256" key="7">
    <source>
        <dbReference type="ARBA" id="ARBA00023242"/>
    </source>
</evidence>
<dbReference type="PANTHER" id="PTHR14437">
    <property type="entry name" value="TRANSMEMBRANE PROTEIN 168"/>
    <property type="match status" value="1"/>
</dbReference>
<evidence type="ECO:0000256" key="3">
    <source>
        <dbReference type="ARBA" id="ARBA00022692"/>
    </source>
</evidence>
<dbReference type="RefSeq" id="XP_017545832.1">
    <property type="nucleotide sequence ID" value="XM_017690343.1"/>
</dbReference>
<keyword evidence="10" id="KW-1185">Reference proteome</keyword>
<dbReference type="PANTHER" id="PTHR14437:SF3">
    <property type="entry name" value="TRANSMEMBRANE PROTEIN 168"/>
    <property type="match status" value="1"/>
</dbReference>
<sequence length="700" mass="79161">MCRLLRYCVSHSLYAAMTRLEEINKGVSLWMSIRYLGYLSTLNLLVAVCLGLYVRWERTAQPVLLVIFILGLFVLGMASIFYYYFSMERVSLCLFHLWLGFLLGLLCFLNVSSLDMDLKEQITCYMLVASVLIRTLWALVERVCGCTRHRPALLKSAEALELTGFAVASTTQVAQDSMSLAVLALAVATLVTDLRMKSFLALPNLICFSVVTAVFFFKSLGVTTNPYALACFLSRLVCEPLLDIYFSGLSVTERWSPFLRRGGLWRRLTLLPLLAIEIAFLVLSAFKMGNLDQWYIVIPSFSASSIFWIICHVVFLVTLWGFHSKLSDCQRACVVHRTELGALDRVMASRGMRHFCLISKRLVFLSLLSTVIFGALSWQPSNSLFISVFLLVLPLESLAHGFFYELGNCLGGTSVGYAVVIPTNYCSPDGQPTLLPPDQVQELNLRSTGMLNSVQRFFSHHMIETHGCDYSTSGLTLSTIQAKLRSFLEAHTADGPRFDTYVLFYSGHTHRTGEWALAGGDVLRLDEIVQLWREKNAGYCSRLILILDTENSLPWVKEVRRVKDMYVAVQGATLSNSVDLEIQNAPQLGDFTSQWVDFNCNPDSCVRWAERGRTVMAIYGLSRHWGDYKLHLPTGNDVAKHWKMYFPRLTYPVVQLVHWCSALNLFLLCGICLRFLRRFKLNWFPPAVLDTGQGFKLVRS</sequence>
<reference evidence="9 10" key="1">
    <citation type="submission" date="2020-10" db="EMBL/GenBank/DDBJ databases">
        <title>Pygocentrus nattereri (red-bellied piranha) genome, fPygNat1, primary haplotype.</title>
        <authorList>
            <person name="Myers G."/>
            <person name="Meyer A."/>
            <person name="Karagic N."/>
            <person name="Pippel M."/>
            <person name="Winkler S."/>
            <person name="Tracey A."/>
            <person name="Wood J."/>
            <person name="Formenti G."/>
            <person name="Howe K."/>
            <person name="Fedrigo O."/>
            <person name="Jarvis E.D."/>
        </authorList>
    </citation>
    <scope>NUCLEOTIDE SEQUENCE [LARGE SCALE GENOMIC DNA]</scope>
</reference>
<organism evidence="9 10">
    <name type="scientific">Pygocentrus nattereri</name>
    <name type="common">Red-bellied piranha</name>
    <dbReference type="NCBI Taxonomy" id="42514"/>
    <lineage>
        <taxon>Eukaryota</taxon>
        <taxon>Metazoa</taxon>
        <taxon>Chordata</taxon>
        <taxon>Craniata</taxon>
        <taxon>Vertebrata</taxon>
        <taxon>Euteleostomi</taxon>
        <taxon>Actinopterygii</taxon>
        <taxon>Neopterygii</taxon>
        <taxon>Teleostei</taxon>
        <taxon>Ostariophysi</taxon>
        <taxon>Characiformes</taxon>
        <taxon>Characoidei</taxon>
        <taxon>Pygocentrus</taxon>
    </lineage>
</organism>
<feature type="transmembrane region" description="Helical" evidence="8">
    <location>
        <begin position="122"/>
        <end position="140"/>
    </location>
</feature>
<reference evidence="9" key="3">
    <citation type="submission" date="2025-09" db="UniProtKB">
        <authorList>
            <consortium name="Ensembl"/>
        </authorList>
    </citation>
    <scope>IDENTIFICATION</scope>
</reference>
<dbReference type="GeneID" id="108420086"/>
<keyword evidence="3 8" id="KW-0812">Transmembrane</keyword>
<keyword evidence="6" id="KW-0325">Glycoprotein</keyword>
<dbReference type="InterPro" id="IPR029713">
    <property type="entry name" value="TMEM168"/>
</dbReference>
<reference evidence="9" key="2">
    <citation type="submission" date="2025-08" db="UniProtKB">
        <authorList>
            <consortium name="Ensembl"/>
        </authorList>
    </citation>
    <scope>IDENTIFICATION</scope>
</reference>
<feature type="transmembrane region" description="Helical" evidence="8">
    <location>
        <begin position="63"/>
        <end position="83"/>
    </location>
</feature>
<feature type="transmembrane region" description="Helical" evidence="8">
    <location>
        <begin position="201"/>
        <end position="221"/>
    </location>
</feature>
<proteinExistence type="inferred from homology"/>
<evidence type="ECO:0008006" key="11">
    <source>
        <dbReference type="Google" id="ProtNLM"/>
    </source>
</evidence>
<feature type="transmembrane region" description="Helical" evidence="8">
    <location>
        <begin position="362"/>
        <end position="378"/>
    </location>
</feature>
<keyword evidence="5 8" id="KW-0472">Membrane</keyword>
<dbReference type="GeneTree" id="ENSGT00390000005941"/>
<evidence type="ECO:0000256" key="1">
    <source>
        <dbReference type="ARBA" id="ARBA00004232"/>
    </source>
</evidence>
<evidence type="ECO:0000313" key="9">
    <source>
        <dbReference type="Ensembl" id="ENSPNAP00000030551.1"/>
    </source>
</evidence>
<keyword evidence="7" id="KW-0539">Nucleus</keyword>